<reference evidence="2 3" key="1">
    <citation type="submission" date="2017-08" db="EMBL/GenBank/DDBJ databases">
        <title>Infants hospitalized years apart are colonized by the same room-sourced microbial strains.</title>
        <authorList>
            <person name="Brooks B."/>
            <person name="Olm M.R."/>
            <person name="Firek B.A."/>
            <person name="Baker R."/>
            <person name="Thomas B.C."/>
            <person name="Morowitz M.J."/>
            <person name="Banfield J.F."/>
        </authorList>
    </citation>
    <scope>NUCLEOTIDE SEQUENCE [LARGE SCALE GENOMIC DNA]</scope>
    <source>
        <strain evidence="2">S2_003_000_R2_14</strain>
    </source>
</reference>
<dbReference type="Proteomes" id="UP000249061">
    <property type="component" value="Unassembled WGS sequence"/>
</dbReference>
<name>A0A2W5U218_9BACT</name>
<dbReference type="EMBL" id="QFQP01000001">
    <property type="protein sequence ID" value="PZR18526.1"/>
    <property type="molecule type" value="Genomic_DNA"/>
</dbReference>
<proteinExistence type="predicted"/>
<dbReference type="Pfam" id="PF07607">
    <property type="entry name" value="DUF1570"/>
    <property type="match status" value="1"/>
</dbReference>
<comment type="caution">
    <text evidence="2">The sequence shown here is derived from an EMBL/GenBank/DDBJ whole genome shotgun (WGS) entry which is preliminary data.</text>
</comment>
<evidence type="ECO:0000313" key="2">
    <source>
        <dbReference type="EMBL" id="PZR18526.1"/>
    </source>
</evidence>
<sequence length="350" mass="38658">MTGTSEIPRYPLVFLGVDCMWRVLVVLGVVSTGCVTPSGASSSLGAVRRDFLTFTPGSTEAPTRWRVVEADAFTLISDLPVEQLKEAAQAIAQSYAGIKAMFGKLPEAIDAPPTIVALADDMEFQKVFGSKVNGITMSNEKGSWIFVYGAPYRWFDRPVLTQNLKTSVLQHELAHAVLRSYFAVQPRWFAEGMAQYLETNQWLDAQTVSLGEPNLEAYSAYRGIRSVGVADLQTWGFIGEQELRDLTSAGLYGESWAFVHWAITNEPDRFVQYMYLLTKGDVNAAWKQTFGPIQPSIDTAVFQYMKNGQHSLAAVKVPAAPAQTVTIAAVSEKSAQRLEAMLEQLEKKPR</sequence>
<dbReference type="AlphaFoldDB" id="A0A2W5U218"/>
<dbReference type="InterPro" id="IPR011464">
    <property type="entry name" value="DUF1570"/>
</dbReference>
<gene>
    <name evidence="2" type="ORF">DI536_01205</name>
</gene>
<evidence type="ECO:0000259" key="1">
    <source>
        <dbReference type="Pfam" id="PF07607"/>
    </source>
</evidence>
<feature type="domain" description="DUF1570" evidence="1">
    <location>
        <begin position="171"/>
        <end position="275"/>
    </location>
</feature>
<protein>
    <recommendedName>
        <fullName evidence="1">DUF1570 domain-containing protein</fullName>
    </recommendedName>
</protein>
<accession>A0A2W5U218</accession>
<organism evidence="2 3">
    <name type="scientific">Archangium gephyra</name>
    <dbReference type="NCBI Taxonomy" id="48"/>
    <lineage>
        <taxon>Bacteria</taxon>
        <taxon>Pseudomonadati</taxon>
        <taxon>Myxococcota</taxon>
        <taxon>Myxococcia</taxon>
        <taxon>Myxococcales</taxon>
        <taxon>Cystobacterineae</taxon>
        <taxon>Archangiaceae</taxon>
        <taxon>Archangium</taxon>
    </lineage>
</organism>
<evidence type="ECO:0000313" key="3">
    <source>
        <dbReference type="Proteomes" id="UP000249061"/>
    </source>
</evidence>